<dbReference type="SMART" id="SM00895">
    <property type="entry name" value="FCD"/>
    <property type="match status" value="1"/>
</dbReference>
<evidence type="ECO:0000256" key="1">
    <source>
        <dbReference type="ARBA" id="ARBA00023015"/>
    </source>
</evidence>
<gene>
    <name evidence="5" type="ORF">EDD29_2736</name>
</gene>
<dbReference type="Proteomes" id="UP000272400">
    <property type="component" value="Unassembled WGS sequence"/>
</dbReference>
<comment type="caution">
    <text evidence="5">The sequence shown here is derived from an EMBL/GenBank/DDBJ whole genome shotgun (WGS) entry which is preliminary data.</text>
</comment>
<keyword evidence="6" id="KW-1185">Reference proteome</keyword>
<evidence type="ECO:0000313" key="5">
    <source>
        <dbReference type="EMBL" id="ROO85196.1"/>
    </source>
</evidence>
<evidence type="ECO:0000259" key="4">
    <source>
        <dbReference type="PROSITE" id="PS50949"/>
    </source>
</evidence>
<reference evidence="5 6" key="1">
    <citation type="submission" date="2018-11" db="EMBL/GenBank/DDBJ databases">
        <title>Sequencing the genomes of 1000 actinobacteria strains.</title>
        <authorList>
            <person name="Klenk H.-P."/>
        </authorList>
    </citation>
    <scope>NUCLEOTIDE SEQUENCE [LARGE SCALE GENOMIC DNA]</scope>
    <source>
        <strain evidence="5 6">DSM 44254</strain>
    </source>
</reference>
<keyword evidence="2" id="KW-0238">DNA-binding</keyword>
<sequence length="272" mass="29553">MEPAGTEQVKPAPTKIGQLRMAELVASALRDRILAGGITDGSTLPKQDELVAQFGVSYPSVREALRILETEGFVTVRRGNRGGATVHAPDIGTAGYALGLTLQAMQVDVPDLGQALAVLEPICAAHCAEREDRHEVIVPRLEELLAASESHLDDGAAFTRTARDFHDALVGFEANATLRVVVKSLTSLWSVQEESWADAQMSRGSYPSRAERAKAQHAHERLTEVISAGDATEASRLATEHLTATQRWVLRSLKHRVIDAASPRTRNRIRQS</sequence>
<dbReference type="SUPFAM" id="SSF46785">
    <property type="entry name" value="Winged helix' DNA-binding domain"/>
    <property type="match status" value="1"/>
</dbReference>
<evidence type="ECO:0000256" key="3">
    <source>
        <dbReference type="ARBA" id="ARBA00023163"/>
    </source>
</evidence>
<evidence type="ECO:0000256" key="2">
    <source>
        <dbReference type="ARBA" id="ARBA00023125"/>
    </source>
</evidence>
<organism evidence="5 6">
    <name type="scientific">Actinocorallia herbida</name>
    <dbReference type="NCBI Taxonomy" id="58109"/>
    <lineage>
        <taxon>Bacteria</taxon>
        <taxon>Bacillati</taxon>
        <taxon>Actinomycetota</taxon>
        <taxon>Actinomycetes</taxon>
        <taxon>Streptosporangiales</taxon>
        <taxon>Thermomonosporaceae</taxon>
        <taxon>Actinocorallia</taxon>
    </lineage>
</organism>
<dbReference type="OrthoDB" id="162505at2"/>
<dbReference type="Pfam" id="PF00392">
    <property type="entry name" value="GntR"/>
    <property type="match status" value="1"/>
</dbReference>
<dbReference type="SUPFAM" id="SSF48008">
    <property type="entry name" value="GntR ligand-binding domain-like"/>
    <property type="match status" value="1"/>
</dbReference>
<dbReference type="Gene3D" id="1.20.120.530">
    <property type="entry name" value="GntR ligand-binding domain-like"/>
    <property type="match status" value="1"/>
</dbReference>
<protein>
    <submittedName>
        <fullName evidence="5">GntR family transcriptional regulator</fullName>
    </submittedName>
</protein>
<dbReference type="AlphaFoldDB" id="A0A3N1CV85"/>
<dbReference type="GO" id="GO:0003700">
    <property type="term" value="F:DNA-binding transcription factor activity"/>
    <property type="evidence" value="ECO:0007669"/>
    <property type="project" value="InterPro"/>
</dbReference>
<feature type="domain" description="HTH gntR-type" evidence="4">
    <location>
        <begin position="19"/>
        <end position="89"/>
    </location>
</feature>
<name>A0A3N1CV85_9ACTN</name>
<dbReference type="CDD" id="cd07377">
    <property type="entry name" value="WHTH_GntR"/>
    <property type="match status" value="1"/>
</dbReference>
<dbReference type="PRINTS" id="PR00035">
    <property type="entry name" value="HTHGNTR"/>
</dbReference>
<dbReference type="PANTHER" id="PTHR43537">
    <property type="entry name" value="TRANSCRIPTIONAL REGULATOR, GNTR FAMILY"/>
    <property type="match status" value="1"/>
</dbReference>
<dbReference type="InterPro" id="IPR011711">
    <property type="entry name" value="GntR_C"/>
</dbReference>
<dbReference type="SMART" id="SM00345">
    <property type="entry name" value="HTH_GNTR"/>
    <property type="match status" value="1"/>
</dbReference>
<dbReference type="InterPro" id="IPR036388">
    <property type="entry name" value="WH-like_DNA-bd_sf"/>
</dbReference>
<dbReference type="EMBL" id="RJKE01000001">
    <property type="protein sequence ID" value="ROO85196.1"/>
    <property type="molecule type" value="Genomic_DNA"/>
</dbReference>
<proteinExistence type="predicted"/>
<accession>A0A3N1CV85</accession>
<dbReference type="PROSITE" id="PS50949">
    <property type="entry name" value="HTH_GNTR"/>
    <property type="match status" value="1"/>
</dbReference>
<dbReference type="GO" id="GO:0003677">
    <property type="term" value="F:DNA binding"/>
    <property type="evidence" value="ECO:0007669"/>
    <property type="project" value="UniProtKB-KW"/>
</dbReference>
<dbReference type="Pfam" id="PF07729">
    <property type="entry name" value="FCD"/>
    <property type="match status" value="1"/>
</dbReference>
<keyword evidence="1" id="KW-0805">Transcription regulation</keyword>
<keyword evidence="3" id="KW-0804">Transcription</keyword>
<dbReference type="InterPro" id="IPR000524">
    <property type="entry name" value="Tscrpt_reg_HTH_GntR"/>
</dbReference>
<dbReference type="PANTHER" id="PTHR43537:SF24">
    <property type="entry name" value="GLUCONATE OPERON TRANSCRIPTIONAL REPRESSOR"/>
    <property type="match status" value="1"/>
</dbReference>
<dbReference type="Gene3D" id="1.10.10.10">
    <property type="entry name" value="Winged helix-like DNA-binding domain superfamily/Winged helix DNA-binding domain"/>
    <property type="match status" value="1"/>
</dbReference>
<dbReference type="RefSeq" id="WP_123664726.1">
    <property type="nucleotide sequence ID" value="NZ_RJKE01000001.1"/>
</dbReference>
<evidence type="ECO:0000313" key="6">
    <source>
        <dbReference type="Proteomes" id="UP000272400"/>
    </source>
</evidence>
<dbReference type="InterPro" id="IPR036390">
    <property type="entry name" value="WH_DNA-bd_sf"/>
</dbReference>
<dbReference type="InterPro" id="IPR008920">
    <property type="entry name" value="TF_FadR/GntR_C"/>
</dbReference>